<dbReference type="EMBL" id="CP049934">
    <property type="protein sequence ID" value="QIM15753.1"/>
    <property type="molecule type" value="Genomic_DNA"/>
</dbReference>
<evidence type="ECO:0000313" key="2">
    <source>
        <dbReference type="Proteomes" id="UP000501387"/>
    </source>
</evidence>
<dbReference type="KEGG" id="lins:G7067_03920"/>
<gene>
    <name evidence="1" type="primary">cas7e</name>
    <name evidence="1" type="ORF">G7067_03920</name>
</gene>
<proteinExistence type="predicted"/>
<keyword evidence="2" id="KW-1185">Reference proteome</keyword>
<dbReference type="InterPro" id="IPR010148">
    <property type="entry name" value="CRISPR-assoc_prot_CT1975"/>
</dbReference>
<reference evidence="1 2" key="1">
    <citation type="submission" date="2020-03" db="EMBL/GenBank/DDBJ databases">
        <title>Leucobacter sp. nov., isolated from beetles.</title>
        <authorList>
            <person name="Hyun D.-W."/>
            <person name="Bae J.-W."/>
        </authorList>
    </citation>
    <scope>NUCLEOTIDE SEQUENCE [LARGE SCALE GENOMIC DNA]</scope>
    <source>
        <strain evidence="1 2">HDW9B</strain>
    </source>
</reference>
<evidence type="ECO:0000313" key="1">
    <source>
        <dbReference type="EMBL" id="QIM15753.1"/>
    </source>
</evidence>
<dbReference type="Proteomes" id="UP000501387">
    <property type="component" value="Chromosome"/>
</dbReference>
<dbReference type="NCBIfam" id="TIGR01869">
    <property type="entry name" value="casC_Cse4"/>
    <property type="match status" value="1"/>
</dbReference>
<accession>A0A6G8FHI8</accession>
<dbReference type="Pfam" id="PF09344">
    <property type="entry name" value="Cas_CT1975"/>
    <property type="match status" value="1"/>
</dbReference>
<protein>
    <submittedName>
        <fullName evidence="1">Type I-E CRISPR-associated protein Cas7/Cse4/CasC</fullName>
    </submittedName>
</protein>
<organism evidence="1 2">
    <name type="scientific">Leucobacter insecticola</name>
    <dbReference type="NCBI Taxonomy" id="2714934"/>
    <lineage>
        <taxon>Bacteria</taxon>
        <taxon>Bacillati</taxon>
        <taxon>Actinomycetota</taxon>
        <taxon>Actinomycetes</taxon>
        <taxon>Micrococcales</taxon>
        <taxon>Microbacteriaceae</taxon>
        <taxon>Leucobacter</taxon>
    </lineage>
</organism>
<sequence>MTTSAPKTFIDIHVLQTVPPSCINRDDTGSPKSAIYGGVARARVSSQAWKRATRTEFNNHLDVTELGERTVRVVERIAKRITELDASIEANQATELATDVLKETGIKVKIEKKKDEETEDRHTGYLIFLSRAQINALAEIGVAVAGGEKLDKKAAKKAFADENSIDVALFGRMIADAPDLNVDAACQVSHAISVHAASPEFDYFTAVDDNSPEDNAGAGMIGTVGFVSSTLYRYATIDAQRLTENLGSSEAAIRAIEAFMRAFVTSMPTGKQNTFANRTRPGVVLVEVREDQPVNLAGAFEKPVTADGGVLQLAAAKLAELAVSEDAAFGTAPVASGVLVTDPETRDSLAKLTGRAPEMPLDELVTLVSTAVAPRLEH</sequence>
<name>A0A6G8FHI8_9MICO</name>
<dbReference type="AlphaFoldDB" id="A0A6G8FHI8"/>
<dbReference type="RefSeq" id="WP_166322139.1">
    <property type="nucleotide sequence ID" value="NZ_CP049934.1"/>
</dbReference>